<evidence type="ECO:0000313" key="3">
    <source>
        <dbReference type="Proteomes" id="UP001530400"/>
    </source>
</evidence>
<proteinExistence type="predicted"/>
<keyword evidence="3" id="KW-1185">Reference proteome</keyword>
<protein>
    <submittedName>
        <fullName evidence="2">Uncharacterized protein</fullName>
    </submittedName>
</protein>
<accession>A0ABD3NUT8</accession>
<reference evidence="2 3" key="1">
    <citation type="submission" date="2024-10" db="EMBL/GenBank/DDBJ databases">
        <title>Updated reference genomes for cyclostephanoid diatoms.</title>
        <authorList>
            <person name="Roberts W.R."/>
            <person name="Alverson A.J."/>
        </authorList>
    </citation>
    <scope>NUCLEOTIDE SEQUENCE [LARGE SCALE GENOMIC DNA]</scope>
    <source>
        <strain evidence="2 3">AJA010-31</strain>
    </source>
</reference>
<evidence type="ECO:0000256" key="1">
    <source>
        <dbReference type="SAM" id="Coils"/>
    </source>
</evidence>
<name>A0ABD3NUT8_9STRA</name>
<gene>
    <name evidence="2" type="ORF">ACHAWO_005927</name>
</gene>
<sequence>MQTIHAGCLESKKEQLRQANELVAGMQEMFEEMTKEVMDATTESEDAMKRMDRLKSKAVSAHAKYIEHKLLANELNDEVRDNCLDEQQRDFDSIVKYIDKYYAKEAASPKPIAKHYVPNKSSGGKHAEWLPHVDKLIMEMLANRTPPTCIQANIYAMAQAIFPDYDIVKEIPSLKHIKNLRTAMYTVAKTLAAYQLDILVCGGRISLQSAGAIGQMRYNNDMGRDISALITGRKRKSNDSDNKKLGLFHRIPPECATSLVALAKQRLRKSSGSQTTKA</sequence>
<keyword evidence="1" id="KW-0175">Coiled coil</keyword>
<dbReference type="Proteomes" id="UP001530400">
    <property type="component" value="Unassembled WGS sequence"/>
</dbReference>
<organism evidence="2 3">
    <name type="scientific">Cyclotella atomus</name>
    <dbReference type="NCBI Taxonomy" id="382360"/>
    <lineage>
        <taxon>Eukaryota</taxon>
        <taxon>Sar</taxon>
        <taxon>Stramenopiles</taxon>
        <taxon>Ochrophyta</taxon>
        <taxon>Bacillariophyta</taxon>
        <taxon>Coscinodiscophyceae</taxon>
        <taxon>Thalassiosirophycidae</taxon>
        <taxon>Stephanodiscales</taxon>
        <taxon>Stephanodiscaceae</taxon>
        <taxon>Cyclotella</taxon>
    </lineage>
</organism>
<dbReference type="EMBL" id="JALLPJ020000954">
    <property type="protein sequence ID" value="KAL3779114.1"/>
    <property type="molecule type" value="Genomic_DNA"/>
</dbReference>
<comment type="caution">
    <text evidence="2">The sequence shown here is derived from an EMBL/GenBank/DDBJ whole genome shotgun (WGS) entry which is preliminary data.</text>
</comment>
<feature type="coiled-coil region" evidence="1">
    <location>
        <begin position="9"/>
        <end position="57"/>
    </location>
</feature>
<evidence type="ECO:0000313" key="2">
    <source>
        <dbReference type="EMBL" id="KAL3779114.1"/>
    </source>
</evidence>
<dbReference type="AlphaFoldDB" id="A0ABD3NUT8"/>